<sequence length="91" mass="10369">MKGVLYFALLYFCVLAFGDECNPDGNGRPECIMPYVGQPFRNFWDPTAYWLCTAAGAEAEFKRCPTLFLYDSALRACIPAREWKWTPPCVS</sequence>
<feature type="signal peptide" evidence="1">
    <location>
        <begin position="1"/>
        <end position="18"/>
    </location>
</feature>
<accession>A0A1L8E916</accession>
<keyword evidence="1" id="KW-0732">Signal</keyword>
<evidence type="ECO:0000313" key="2">
    <source>
        <dbReference type="EMBL" id="JAV15211.1"/>
    </source>
</evidence>
<dbReference type="SUPFAM" id="SSF57625">
    <property type="entry name" value="Invertebrate chitin-binding proteins"/>
    <property type="match status" value="1"/>
</dbReference>
<dbReference type="PANTHER" id="PTHR20987">
    <property type="entry name" value="CHITIN-BINDING TYPE-2 DOMAIN-CONTAINING PROTEIN-RELATED"/>
    <property type="match status" value="1"/>
</dbReference>
<protein>
    <submittedName>
        <fullName evidence="2">Putative secreted protein</fullName>
    </submittedName>
</protein>
<evidence type="ECO:0000256" key="1">
    <source>
        <dbReference type="SAM" id="SignalP"/>
    </source>
</evidence>
<dbReference type="PANTHER" id="PTHR20987:SF0">
    <property type="entry name" value="CHITIN-BINDING TYPE-2 DOMAIN-CONTAINING PROTEIN-RELATED"/>
    <property type="match status" value="1"/>
</dbReference>
<proteinExistence type="predicted"/>
<dbReference type="GO" id="GO:0008061">
    <property type="term" value="F:chitin binding"/>
    <property type="evidence" value="ECO:0007669"/>
    <property type="project" value="InterPro"/>
</dbReference>
<reference evidence="2" key="1">
    <citation type="submission" date="2017-01" db="EMBL/GenBank/DDBJ databases">
        <title>An insight into the sialome and mialome of the horn fly, Haematobia irritans.</title>
        <authorList>
            <person name="Breijo M."/>
            <person name="Boiani M."/>
            <person name="Ures X."/>
            <person name="Rocha S."/>
            <person name="Sequeira M."/>
            <person name="Ribeiro J.M."/>
        </authorList>
    </citation>
    <scope>NUCLEOTIDE SEQUENCE</scope>
</reference>
<dbReference type="EMBL" id="GFDG01003588">
    <property type="protein sequence ID" value="JAV15211.1"/>
    <property type="molecule type" value="Transcribed_RNA"/>
</dbReference>
<name>A0A1L8E916_HAEIR</name>
<dbReference type="InterPro" id="IPR036508">
    <property type="entry name" value="Chitin-bd_dom_sf"/>
</dbReference>
<dbReference type="AlphaFoldDB" id="A0A1L8E916"/>
<organism evidence="2">
    <name type="scientific">Haematobia irritans</name>
    <name type="common">Horn fly</name>
    <name type="synonym">Conops irritans</name>
    <dbReference type="NCBI Taxonomy" id="7368"/>
    <lineage>
        <taxon>Eukaryota</taxon>
        <taxon>Metazoa</taxon>
        <taxon>Ecdysozoa</taxon>
        <taxon>Arthropoda</taxon>
        <taxon>Hexapoda</taxon>
        <taxon>Insecta</taxon>
        <taxon>Pterygota</taxon>
        <taxon>Neoptera</taxon>
        <taxon>Endopterygota</taxon>
        <taxon>Diptera</taxon>
        <taxon>Brachycera</taxon>
        <taxon>Muscomorpha</taxon>
        <taxon>Muscoidea</taxon>
        <taxon>Muscidae</taxon>
        <taxon>Haematobia</taxon>
    </lineage>
</organism>
<feature type="chain" id="PRO_5013335782" evidence="1">
    <location>
        <begin position="19"/>
        <end position="91"/>
    </location>
</feature>